<keyword evidence="3 13" id="KW-0645">Protease</keyword>
<comment type="caution">
    <text evidence="12">Lacks conserved residue(s) required for the propagation of feature annotation.</text>
</comment>
<dbReference type="PROSITE" id="PS51864">
    <property type="entry name" value="ASTACIN"/>
    <property type="match status" value="1"/>
</dbReference>
<dbReference type="InterPro" id="IPR006599">
    <property type="entry name" value="CARP_motif"/>
</dbReference>
<evidence type="ECO:0000256" key="4">
    <source>
        <dbReference type="ARBA" id="ARBA00022723"/>
    </source>
</evidence>
<dbReference type="PROSITE" id="PS51670">
    <property type="entry name" value="SHKT"/>
    <property type="match status" value="1"/>
</dbReference>
<feature type="active site" evidence="13">
    <location>
        <position position="139"/>
    </location>
</feature>
<feature type="domain" description="Peptidase M12A" evidence="18">
    <location>
        <begin position="48"/>
        <end position="242"/>
    </location>
</feature>
<dbReference type="SMART" id="SM00673">
    <property type="entry name" value="CARP"/>
    <property type="match status" value="2"/>
</dbReference>
<comment type="caution">
    <text evidence="19">The sequence shown here is derived from an EMBL/GenBank/DDBJ whole genome shotgun (WGS) entry which is preliminary data.</text>
</comment>
<keyword evidence="11" id="KW-0325">Glycoprotein</keyword>
<proteinExistence type="inferred from homology"/>
<dbReference type="SMART" id="SM00235">
    <property type="entry name" value="ZnMc"/>
    <property type="match status" value="1"/>
</dbReference>
<dbReference type="PANTHER" id="PTHR10127:SF829">
    <property type="entry name" value="ZINC METALLOPROTEINASE NAS-6"/>
    <property type="match status" value="1"/>
</dbReference>
<evidence type="ECO:0000256" key="12">
    <source>
        <dbReference type="PROSITE-ProRule" id="PRU01005"/>
    </source>
</evidence>
<keyword evidence="4 13" id="KW-0479">Metal-binding</keyword>
<dbReference type="EC" id="3.4.24.-" evidence="14"/>
<dbReference type="STRING" id="6336.A0A0V0SMJ9"/>
<feature type="region of interest" description="Disordered" evidence="15">
    <location>
        <begin position="248"/>
        <end position="279"/>
    </location>
</feature>
<feature type="binding site" evidence="13">
    <location>
        <position position="138"/>
    </location>
    <ligand>
        <name>Zn(2+)</name>
        <dbReference type="ChEBI" id="CHEBI:29105"/>
        <note>catalytic</note>
    </ligand>
</feature>
<dbReference type="CDD" id="cd04280">
    <property type="entry name" value="ZnMc_astacin_like"/>
    <property type="match status" value="1"/>
</dbReference>
<sequence length="724" mass="82711">MRTFIIHAEETDESRIWTVNMTSFCKFEGDIDGISFEDFNPMGIMPRSSVRDKHLLWKDGIVPYEISAIFTTVQRKKITNAMKMIEANSCVRFVPRTIEPDYLVINNDHGCFSMVGRMQGRQVVSLGSGCLFNEVIVHELMHVLGFWHEQSRTDRDDFIIIRAENVIPSMVGQFRKIELPYVDFLDEKYDYYSIMHYDSKAFSRNGENTIEAIEPAMTEVIGKALELSASDIRKLNKLYECTTVNGIVTDPPSSPPPPESTTVFSRSTTPTPPTSIPKPEWPTQCQDRFDDCDTFARYCRRFAFRHVMKKHCPKTCELYICFFIIVIFVFVECLPGELNNLHGYHELCWLSIWLSICSGRFTKLTSKHHTYCLSYGNFSGQRRKKLTIVVGSDCPNNSTSSYTWDCRKIDTLEKYRFANLCGVEKIKENCAIAGEQFTIDNCQNCTLCIFDRTAAVTIDDCIKCNILIGPCAGSIFIRNCKSCQFWIICQQLRTRDCHDLQLNVFCQTKPTIEASTNIQFSCIQIHYDGLDKQMTAARLNLLNNYWDVVHDFSADESPVANYTLLYEEKAVQLQSAAVFQNSSVTFERSKSTVLSTGNLLSENINQVAILFCQVDNESIVDDPKEPLLMILDIYRQLNVSFVKTVQTPVDAATMRNFVNPRWKGSSKSKAVMAIFIWNCTDNEQNFFNKAISSNNWVGKVNLKVGSDAMDVIDEVYKIIDSNRS</sequence>
<keyword evidence="7 13" id="KW-0862">Zinc</keyword>
<feature type="compositionally biased region" description="Low complexity" evidence="15">
    <location>
        <begin position="260"/>
        <end position="269"/>
    </location>
</feature>
<dbReference type="Gene3D" id="1.10.10.1940">
    <property type="match status" value="1"/>
</dbReference>
<evidence type="ECO:0000256" key="11">
    <source>
        <dbReference type="ARBA" id="ARBA00023180"/>
    </source>
</evidence>
<keyword evidence="10" id="KW-1015">Disulfide bond</keyword>
<dbReference type="InterPro" id="IPR017901">
    <property type="entry name" value="C-CAP_CF_C-like"/>
</dbReference>
<dbReference type="Pfam" id="PF07986">
    <property type="entry name" value="TBCC"/>
    <property type="match status" value="1"/>
</dbReference>
<evidence type="ECO:0000256" key="13">
    <source>
        <dbReference type="PROSITE-ProRule" id="PRU01211"/>
    </source>
</evidence>
<evidence type="ECO:0000256" key="1">
    <source>
        <dbReference type="ARBA" id="ARBA00002657"/>
    </source>
</evidence>
<dbReference type="SUPFAM" id="SSF69340">
    <property type="entry name" value="C-terminal domain of adenylylcyclase associated protein"/>
    <property type="match status" value="1"/>
</dbReference>
<evidence type="ECO:0000256" key="9">
    <source>
        <dbReference type="ARBA" id="ARBA00023145"/>
    </source>
</evidence>
<name>A0A0V0SMJ9_9BILA</name>
<evidence type="ECO:0000256" key="10">
    <source>
        <dbReference type="ARBA" id="ARBA00023157"/>
    </source>
</evidence>
<dbReference type="PRINTS" id="PR00480">
    <property type="entry name" value="ASTACIN"/>
</dbReference>
<evidence type="ECO:0000313" key="19">
    <source>
        <dbReference type="EMBL" id="KRX27961.1"/>
    </source>
</evidence>
<evidence type="ECO:0000259" key="16">
    <source>
        <dbReference type="PROSITE" id="PS51329"/>
    </source>
</evidence>
<evidence type="ECO:0000256" key="5">
    <source>
        <dbReference type="ARBA" id="ARBA00022729"/>
    </source>
</evidence>
<dbReference type="GO" id="GO:0004222">
    <property type="term" value="F:metalloendopeptidase activity"/>
    <property type="evidence" value="ECO:0007669"/>
    <property type="project" value="UniProtKB-UniRule"/>
</dbReference>
<dbReference type="Gene3D" id="3.40.390.10">
    <property type="entry name" value="Collagenase (Catalytic Domain)"/>
    <property type="match status" value="1"/>
</dbReference>
<evidence type="ECO:0000256" key="7">
    <source>
        <dbReference type="ARBA" id="ARBA00022833"/>
    </source>
</evidence>
<evidence type="ECO:0000256" key="15">
    <source>
        <dbReference type="SAM" id="MobiDB-lite"/>
    </source>
</evidence>
<keyword evidence="9" id="KW-0865">Zymogen</keyword>
<evidence type="ECO:0000256" key="3">
    <source>
        <dbReference type="ARBA" id="ARBA00022670"/>
    </source>
</evidence>
<keyword evidence="5" id="KW-0732">Signal</keyword>
<dbReference type="Pfam" id="PF01549">
    <property type="entry name" value="ShK"/>
    <property type="match status" value="1"/>
</dbReference>
<comment type="cofactor">
    <cofactor evidence="13 14">
        <name>Zn(2+)</name>
        <dbReference type="ChEBI" id="CHEBI:29105"/>
    </cofactor>
    <text evidence="13 14">Binds 1 zinc ion per subunit.</text>
</comment>
<dbReference type="PANTHER" id="PTHR10127">
    <property type="entry name" value="DISCOIDIN, CUB, EGF, LAMININ , AND ZINC METALLOPROTEASE DOMAIN CONTAINING"/>
    <property type="match status" value="1"/>
</dbReference>
<protein>
    <recommendedName>
        <fullName evidence="14">Metalloendopeptidase</fullName>
        <ecNumber evidence="14">3.4.24.-</ecNumber>
    </recommendedName>
</protein>
<dbReference type="Proteomes" id="UP000054630">
    <property type="component" value="Unassembled WGS sequence"/>
</dbReference>
<dbReference type="GO" id="GO:0006508">
    <property type="term" value="P:proteolysis"/>
    <property type="evidence" value="ECO:0007669"/>
    <property type="project" value="UniProtKB-KW"/>
</dbReference>
<dbReference type="Gene3D" id="2.160.20.70">
    <property type="match status" value="1"/>
</dbReference>
<comment type="similarity">
    <text evidence="2">Belongs to the TBCC family.</text>
</comment>
<evidence type="ECO:0000256" key="2">
    <source>
        <dbReference type="ARBA" id="ARBA00008848"/>
    </source>
</evidence>
<feature type="domain" description="ShKT" evidence="17">
    <location>
        <begin position="285"/>
        <end position="321"/>
    </location>
</feature>
<dbReference type="InterPro" id="IPR034035">
    <property type="entry name" value="Astacin-like_dom"/>
</dbReference>
<dbReference type="InterPro" id="IPR006026">
    <property type="entry name" value="Peptidase_Metallo"/>
</dbReference>
<keyword evidence="20" id="KW-1185">Reference proteome</keyword>
<dbReference type="InterPro" id="IPR003582">
    <property type="entry name" value="ShKT_dom"/>
</dbReference>
<dbReference type="Pfam" id="PF01400">
    <property type="entry name" value="Astacin"/>
    <property type="match status" value="1"/>
</dbReference>
<dbReference type="InterPro" id="IPR036223">
    <property type="entry name" value="CAP_C_sf"/>
</dbReference>
<feature type="compositionally biased region" description="Pro residues" evidence="15">
    <location>
        <begin position="270"/>
        <end position="279"/>
    </location>
</feature>
<organism evidence="19 20">
    <name type="scientific">Trichinella nelsoni</name>
    <dbReference type="NCBI Taxonomy" id="6336"/>
    <lineage>
        <taxon>Eukaryota</taxon>
        <taxon>Metazoa</taxon>
        <taxon>Ecdysozoa</taxon>
        <taxon>Nematoda</taxon>
        <taxon>Enoplea</taxon>
        <taxon>Dorylaimia</taxon>
        <taxon>Trichinellida</taxon>
        <taxon>Trichinellidae</taxon>
        <taxon>Trichinella</taxon>
    </lineage>
</organism>
<evidence type="ECO:0000256" key="6">
    <source>
        <dbReference type="ARBA" id="ARBA00022801"/>
    </source>
</evidence>
<evidence type="ECO:0000256" key="8">
    <source>
        <dbReference type="ARBA" id="ARBA00023049"/>
    </source>
</evidence>
<reference evidence="19 20" key="1">
    <citation type="submission" date="2015-01" db="EMBL/GenBank/DDBJ databases">
        <title>Evolution of Trichinella species and genotypes.</title>
        <authorList>
            <person name="Korhonen P.K."/>
            <person name="Edoardo P."/>
            <person name="Giuseppe L.R."/>
            <person name="Gasser R.B."/>
        </authorList>
    </citation>
    <scope>NUCLEOTIDE SEQUENCE [LARGE SCALE GENOMIC DNA]</scope>
    <source>
        <strain evidence="19">ISS37</strain>
    </source>
</reference>
<feature type="domain" description="C-CAP/cofactor C-like" evidence="16">
    <location>
        <begin position="395"/>
        <end position="554"/>
    </location>
</feature>
<evidence type="ECO:0000256" key="14">
    <source>
        <dbReference type="RuleBase" id="RU361183"/>
    </source>
</evidence>
<evidence type="ECO:0000259" key="17">
    <source>
        <dbReference type="PROSITE" id="PS51670"/>
    </source>
</evidence>
<gene>
    <name evidence="19" type="primary">Rp2</name>
    <name evidence="19" type="ORF">T07_2553</name>
</gene>
<dbReference type="SUPFAM" id="SSF55486">
    <property type="entry name" value="Metalloproteases ('zincins'), catalytic domain"/>
    <property type="match status" value="1"/>
</dbReference>
<dbReference type="InterPro" id="IPR012945">
    <property type="entry name" value="Tubulin-bd_cofactor_C_dom"/>
</dbReference>
<dbReference type="InterPro" id="IPR024079">
    <property type="entry name" value="MetalloPept_cat_dom_sf"/>
</dbReference>
<keyword evidence="8 13" id="KW-0482">Metalloprotease</keyword>
<dbReference type="InterPro" id="IPR016098">
    <property type="entry name" value="CAP/MinC_C"/>
</dbReference>
<dbReference type="InterPro" id="IPR001506">
    <property type="entry name" value="Peptidase_M12A"/>
</dbReference>
<feature type="binding site" evidence="13">
    <location>
        <position position="142"/>
    </location>
    <ligand>
        <name>Zn(2+)</name>
        <dbReference type="ChEBI" id="CHEBI:29105"/>
        <note>catalytic</note>
    </ligand>
</feature>
<comment type="function">
    <text evidence="1">Metalloprotease.</text>
</comment>
<evidence type="ECO:0000259" key="18">
    <source>
        <dbReference type="PROSITE" id="PS51864"/>
    </source>
</evidence>
<dbReference type="GO" id="GO:0008270">
    <property type="term" value="F:zinc ion binding"/>
    <property type="evidence" value="ECO:0007669"/>
    <property type="project" value="UniProtKB-UniRule"/>
</dbReference>
<evidence type="ECO:0000313" key="20">
    <source>
        <dbReference type="Proteomes" id="UP000054630"/>
    </source>
</evidence>
<dbReference type="EMBL" id="JYDL01000001">
    <property type="protein sequence ID" value="KRX27961.1"/>
    <property type="molecule type" value="Genomic_DNA"/>
</dbReference>
<accession>A0A0V0SMJ9</accession>
<dbReference type="AlphaFoldDB" id="A0A0V0SMJ9"/>
<dbReference type="FunFam" id="3.40.390.10:FF:000015">
    <property type="entry name" value="Meprin A subunit"/>
    <property type="match status" value="1"/>
</dbReference>
<dbReference type="OrthoDB" id="291007at2759"/>
<dbReference type="PROSITE" id="PS51329">
    <property type="entry name" value="C_CAP_COFACTOR_C"/>
    <property type="match status" value="1"/>
</dbReference>
<feature type="binding site" evidence="13">
    <location>
        <position position="148"/>
    </location>
    <ligand>
        <name>Zn(2+)</name>
        <dbReference type="ChEBI" id="CHEBI:29105"/>
        <note>catalytic</note>
    </ligand>
</feature>
<keyword evidence="6 13" id="KW-0378">Hydrolase</keyword>
<dbReference type="SMART" id="SM00254">
    <property type="entry name" value="ShKT"/>
    <property type="match status" value="1"/>
</dbReference>